<feature type="coiled-coil region" evidence="6">
    <location>
        <begin position="128"/>
        <end position="155"/>
    </location>
</feature>
<accession>A0A2R6QMU8</accession>
<evidence type="ECO:0000256" key="2">
    <source>
        <dbReference type="ARBA" id="ARBA00023015"/>
    </source>
</evidence>
<dbReference type="EMBL" id="NKQK01000014">
    <property type="protein sequence ID" value="PSS11249.1"/>
    <property type="molecule type" value="Genomic_DNA"/>
</dbReference>
<evidence type="ECO:0000256" key="4">
    <source>
        <dbReference type="ARBA" id="ARBA00023242"/>
    </source>
</evidence>
<reference evidence="9" key="2">
    <citation type="journal article" date="2018" name="BMC Genomics">
        <title>A manually annotated Actinidia chinensis var. chinensis (kiwifruit) genome highlights the challenges associated with draft genomes and gene prediction in plants.</title>
        <authorList>
            <person name="Pilkington S.M."/>
            <person name="Crowhurst R."/>
            <person name="Hilario E."/>
            <person name="Nardozza S."/>
            <person name="Fraser L."/>
            <person name="Peng Y."/>
            <person name="Gunaseelan K."/>
            <person name="Simpson R."/>
            <person name="Tahir J."/>
            <person name="Deroles S.C."/>
            <person name="Templeton K."/>
            <person name="Luo Z."/>
            <person name="Davy M."/>
            <person name="Cheng C."/>
            <person name="McNeilage M."/>
            <person name="Scaglione D."/>
            <person name="Liu Y."/>
            <person name="Zhang Q."/>
            <person name="Datson P."/>
            <person name="De Silva N."/>
            <person name="Gardiner S.E."/>
            <person name="Bassett H."/>
            <person name="Chagne D."/>
            <person name="McCallum J."/>
            <person name="Dzierzon H."/>
            <person name="Deng C."/>
            <person name="Wang Y.Y."/>
            <person name="Barron L."/>
            <person name="Manako K."/>
            <person name="Bowen J."/>
            <person name="Foster T.M."/>
            <person name="Erridge Z.A."/>
            <person name="Tiffin H."/>
            <person name="Waite C.N."/>
            <person name="Davies K.M."/>
            <person name="Grierson E.P."/>
            <person name="Laing W.A."/>
            <person name="Kirk R."/>
            <person name="Chen X."/>
            <person name="Wood M."/>
            <person name="Montefiori M."/>
            <person name="Brummell D.A."/>
            <person name="Schwinn K.E."/>
            <person name="Catanach A."/>
            <person name="Fullerton C."/>
            <person name="Li D."/>
            <person name="Meiyalaghan S."/>
            <person name="Nieuwenhuizen N."/>
            <person name="Read N."/>
            <person name="Prakash R."/>
            <person name="Hunter D."/>
            <person name="Zhang H."/>
            <person name="McKenzie M."/>
            <person name="Knabel M."/>
            <person name="Harris A."/>
            <person name="Allan A.C."/>
            <person name="Gleave A."/>
            <person name="Chen A."/>
            <person name="Janssen B.J."/>
            <person name="Plunkett B."/>
            <person name="Ampomah-Dwamena C."/>
            <person name="Voogd C."/>
            <person name="Leif D."/>
            <person name="Lafferty D."/>
            <person name="Souleyre E.J.F."/>
            <person name="Varkonyi-Gasic E."/>
            <person name="Gambi F."/>
            <person name="Hanley J."/>
            <person name="Yao J.L."/>
            <person name="Cheung J."/>
            <person name="David K.M."/>
            <person name="Warren B."/>
            <person name="Marsh K."/>
            <person name="Snowden K.C."/>
            <person name="Lin-Wang K."/>
            <person name="Brian L."/>
            <person name="Martinez-Sanchez M."/>
            <person name="Wang M."/>
            <person name="Ileperuma N."/>
            <person name="Macnee N."/>
            <person name="Campin R."/>
            <person name="McAtee P."/>
            <person name="Drummond R.S.M."/>
            <person name="Espley R.V."/>
            <person name="Ireland H.S."/>
            <person name="Wu R."/>
            <person name="Atkinson R.G."/>
            <person name="Karunairetnam S."/>
            <person name="Bulley S."/>
            <person name="Chunkath S."/>
            <person name="Hanley Z."/>
            <person name="Storey R."/>
            <person name="Thrimawithana A.H."/>
            <person name="Thomson S."/>
            <person name="David C."/>
            <person name="Testolin R."/>
            <person name="Huang H."/>
            <person name="Hellens R.P."/>
            <person name="Schaffer R.J."/>
        </authorList>
    </citation>
    <scope>NUCLEOTIDE SEQUENCE [LARGE SCALE GENOMIC DNA]</scope>
    <source>
        <strain evidence="9">cv. Red5</strain>
    </source>
</reference>
<dbReference type="Proteomes" id="UP000241394">
    <property type="component" value="Chromosome LG14"/>
</dbReference>
<evidence type="ECO:0000256" key="6">
    <source>
        <dbReference type="SAM" id="Coils"/>
    </source>
</evidence>
<name>A0A2R6QMU8_ACTCC</name>
<dbReference type="GO" id="GO:0005634">
    <property type="term" value="C:nucleus"/>
    <property type="evidence" value="ECO:0007669"/>
    <property type="project" value="UniProtKB-SubCell"/>
</dbReference>
<keyword evidence="6" id="KW-0175">Coiled coil</keyword>
<dbReference type="Gramene" id="PSS11249">
    <property type="protein sequence ID" value="PSS11249"/>
    <property type="gene ID" value="CEY00_Acc15519"/>
</dbReference>
<dbReference type="GO" id="GO:0000976">
    <property type="term" value="F:transcription cis-regulatory region binding"/>
    <property type="evidence" value="ECO:0007669"/>
    <property type="project" value="TreeGrafter"/>
</dbReference>
<dbReference type="Gene3D" id="4.10.280.10">
    <property type="entry name" value="Helix-loop-helix DNA-binding domain"/>
    <property type="match status" value="1"/>
</dbReference>
<comment type="caution">
    <text evidence="8">The sequence shown here is derived from an EMBL/GenBank/DDBJ whole genome shotgun (WGS) entry which is preliminary data.</text>
</comment>
<dbReference type="OMA" id="HEGHVRC"/>
<gene>
    <name evidence="8" type="ORF">CEY00_Acc15519</name>
</gene>
<proteinExistence type="predicted"/>
<dbReference type="AlphaFoldDB" id="A0A2R6QMU8"/>
<protein>
    <recommendedName>
        <fullName evidence="5">Transcription factor</fullName>
        <shortName evidence="5">bHLH transcription factor</shortName>
    </recommendedName>
    <alternativeName>
        <fullName evidence="5">Basic helix-loop-helix protein</fullName>
    </alternativeName>
</protein>
<dbReference type="STRING" id="1590841.A0A2R6QMU8"/>
<dbReference type="InterPro" id="IPR054502">
    <property type="entry name" value="bHLH-TF_ACT-like_plant"/>
</dbReference>
<evidence type="ECO:0000256" key="5">
    <source>
        <dbReference type="RuleBase" id="RU369104"/>
    </source>
</evidence>
<reference evidence="8 9" key="1">
    <citation type="submission" date="2017-07" db="EMBL/GenBank/DDBJ databases">
        <title>An improved, manually edited Actinidia chinensis var. chinensis (kiwifruit) genome highlights the challenges associated with draft genomes and gene prediction in plants.</title>
        <authorList>
            <person name="Pilkington S."/>
            <person name="Crowhurst R."/>
            <person name="Hilario E."/>
            <person name="Nardozza S."/>
            <person name="Fraser L."/>
            <person name="Peng Y."/>
            <person name="Gunaseelan K."/>
            <person name="Simpson R."/>
            <person name="Tahir J."/>
            <person name="Deroles S."/>
            <person name="Templeton K."/>
            <person name="Luo Z."/>
            <person name="Davy M."/>
            <person name="Cheng C."/>
            <person name="Mcneilage M."/>
            <person name="Scaglione D."/>
            <person name="Liu Y."/>
            <person name="Zhang Q."/>
            <person name="Datson P."/>
            <person name="De Silva N."/>
            <person name="Gardiner S."/>
            <person name="Bassett H."/>
            <person name="Chagne D."/>
            <person name="Mccallum J."/>
            <person name="Dzierzon H."/>
            <person name="Deng C."/>
            <person name="Wang Y.-Y."/>
            <person name="Barron N."/>
            <person name="Manako K."/>
            <person name="Bowen J."/>
            <person name="Foster T."/>
            <person name="Erridge Z."/>
            <person name="Tiffin H."/>
            <person name="Waite C."/>
            <person name="Davies K."/>
            <person name="Grierson E."/>
            <person name="Laing W."/>
            <person name="Kirk R."/>
            <person name="Chen X."/>
            <person name="Wood M."/>
            <person name="Montefiori M."/>
            <person name="Brummell D."/>
            <person name="Schwinn K."/>
            <person name="Catanach A."/>
            <person name="Fullerton C."/>
            <person name="Li D."/>
            <person name="Meiyalaghan S."/>
            <person name="Nieuwenhuizen N."/>
            <person name="Read N."/>
            <person name="Prakash R."/>
            <person name="Hunter D."/>
            <person name="Zhang H."/>
            <person name="Mckenzie M."/>
            <person name="Knabel M."/>
            <person name="Harris A."/>
            <person name="Allan A."/>
            <person name="Chen A."/>
            <person name="Janssen B."/>
            <person name="Plunkett B."/>
            <person name="Dwamena C."/>
            <person name="Voogd C."/>
            <person name="Leif D."/>
            <person name="Lafferty D."/>
            <person name="Souleyre E."/>
            <person name="Varkonyi-Gasic E."/>
            <person name="Gambi F."/>
            <person name="Hanley J."/>
            <person name="Yao J.-L."/>
            <person name="Cheung J."/>
            <person name="David K."/>
            <person name="Warren B."/>
            <person name="Marsh K."/>
            <person name="Snowden K."/>
            <person name="Lin-Wang K."/>
            <person name="Brian L."/>
            <person name="Martinez-Sanchez M."/>
            <person name="Wang M."/>
            <person name="Ileperuma N."/>
            <person name="Macnee N."/>
            <person name="Campin R."/>
            <person name="Mcatee P."/>
            <person name="Drummond R."/>
            <person name="Espley R."/>
            <person name="Ireland H."/>
            <person name="Wu R."/>
            <person name="Atkinson R."/>
            <person name="Karunairetnam S."/>
            <person name="Bulley S."/>
            <person name="Chunkath S."/>
            <person name="Hanley Z."/>
            <person name="Storey R."/>
            <person name="Thrimawithana A."/>
            <person name="Thomson S."/>
            <person name="David C."/>
            <person name="Testolin R."/>
        </authorList>
    </citation>
    <scope>NUCLEOTIDE SEQUENCE [LARGE SCALE GENOMIC DNA]</scope>
    <source>
        <strain evidence="9">cv. Red5</strain>
        <tissue evidence="8">Young leaf</tissue>
    </source>
</reference>
<dbReference type="GO" id="GO:0003700">
    <property type="term" value="F:DNA-binding transcription factor activity"/>
    <property type="evidence" value="ECO:0007669"/>
    <property type="project" value="InterPro"/>
</dbReference>
<comment type="subcellular location">
    <subcellularLocation>
        <location evidence="1 5">Nucleus</location>
    </subcellularLocation>
</comment>
<dbReference type="InterPro" id="IPR036638">
    <property type="entry name" value="HLH_DNA-bd_sf"/>
</dbReference>
<dbReference type="InterPro" id="IPR045084">
    <property type="entry name" value="AIB/MYC-like"/>
</dbReference>
<evidence type="ECO:0000259" key="7">
    <source>
        <dbReference type="PROSITE" id="PS50888"/>
    </source>
</evidence>
<dbReference type="SMART" id="SM00353">
    <property type="entry name" value="HLH"/>
    <property type="match status" value="1"/>
</dbReference>
<dbReference type="InterPro" id="IPR011598">
    <property type="entry name" value="bHLH_dom"/>
</dbReference>
<keyword evidence="3 5" id="KW-0804">Transcription</keyword>
<sequence length="251" mass="28289">MDEINSSSSSQSFLFQGFSQDPFPNRNLSLQDFDIYGEPIGAYAETQLKGDLKREMNITVQSFFESGPSDHEGHVRCKNRGKKATMGQEKLMNHVEAERQRRDKLNHGFYKLRSVVPNVSKMDRASLLSDAVAYIEELKAKIKILEANVGKRKDKACVMDRHGNYQSTSTWSGEVGVKILGSEALIRVQCADVNFPSARLMGVMRDLELQIHHASVSKVKEVMLQDVVVRVPHGFTTEEALRTAILTRFQV</sequence>
<dbReference type="OrthoDB" id="1926382at2759"/>
<organism evidence="8 9">
    <name type="scientific">Actinidia chinensis var. chinensis</name>
    <name type="common">Chinese soft-hair kiwi</name>
    <dbReference type="NCBI Taxonomy" id="1590841"/>
    <lineage>
        <taxon>Eukaryota</taxon>
        <taxon>Viridiplantae</taxon>
        <taxon>Streptophyta</taxon>
        <taxon>Embryophyta</taxon>
        <taxon>Tracheophyta</taxon>
        <taxon>Spermatophyta</taxon>
        <taxon>Magnoliopsida</taxon>
        <taxon>eudicotyledons</taxon>
        <taxon>Gunneridae</taxon>
        <taxon>Pentapetalae</taxon>
        <taxon>asterids</taxon>
        <taxon>Ericales</taxon>
        <taxon>Actinidiaceae</taxon>
        <taxon>Actinidia</taxon>
    </lineage>
</organism>
<dbReference type="PANTHER" id="PTHR11514:SF115">
    <property type="entry name" value="TRANSCRIPTION FACTOR"/>
    <property type="match status" value="1"/>
</dbReference>
<keyword evidence="4 5" id="KW-0539">Nucleus</keyword>
<dbReference type="GO" id="GO:0046983">
    <property type="term" value="F:protein dimerization activity"/>
    <property type="evidence" value="ECO:0007669"/>
    <property type="project" value="InterPro"/>
</dbReference>
<dbReference type="SMR" id="A0A2R6QMU8"/>
<dbReference type="SUPFAM" id="SSF47459">
    <property type="entry name" value="HLH, helix-loop-helix DNA-binding domain"/>
    <property type="match status" value="1"/>
</dbReference>
<dbReference type="PANTHER" id="PTHR11514">
    <property type="entry name" value="MYC"/>
    <property type="match status" value="1"/>
</dbReference>
<evidence type="ECO:0000313" key="8">
    <source>
        <dbReference type="EMBL" id="PSS11249.1"/>
    </source>
</evidence>
<dbReference type="Pfam" id="PF00010">
    <property type="entry name" value="HLH"/>
    <property type="match status" value="1"/>
</dbReference>
<dbReference type="PROSITE" id="PS50888">
    <property type="entry name" value="BHLH"/>
    <property type="match status" value="1"/>
</dbReference>
<evidence type="ECO:0000256" key="3">
    <source>
        <dbReference type="ARBA" id="ARBA00023163"/>
    </source>
</evidence>
<evidence type="ECO:0000313" key="9">
    <source>
        <dbReference type="Proteomes" id="UP000241394"/>
    </source>
</evidence>
<dbReference type="InParanoid" id="A0A2R6QMU8"/>
<dbReference type="Pfam" id="PF22754">
    <property type="entry name" value="bHLH-TF_ACT-like_plant"/>
    <property type="match status" value="1"/>
</dbReference>
<evidence type="ECO:0000256" key="1">
    <source>
        <dbReference type="ARBA" id="ARBA00004123"/>
    </source>
</evidence>
<keyword evidence="2 5" id="KW-0805">Transcription regulation</keyword>
<keyword evidence="9" id="KW-1185">Reference proteome</keyword>
<feature type="domain" description="BHLH" evidence="7">
    <location>
        <begin position="89"/>
        <end position="138"/>
    </location>
</feature>